<dbReference type="SMART" id="SM00717">
    <property type="entry name" value="SANT"/>
    <property type="match status" value="2"/>
</dbReference>
<dbReference type="InterPro" id="IPR017930">
    <property type="entry name" value="Myb_dom"/>
</dbReference>
<name>A0ABD3P3H6_9STRA</name>
<feature type="region of interest" description="Disordered" evidence="2">
    <location>
        <begin position="157"/>
        <end position="529"/>
    </location>
</feature>
<accession>A0ABD3P3H6</accession>
<dbReference type="EMBL" id="JABMIG020000282">
    <property type="protein sequence ID" value="KAL3782577.1"/>
    <property type="molecule type" value="Genomic_DNA"/>
</dbReference>
<dbReference type="PANTHER" id="PTHR13992:SF39">
    <property type="entry name" value="SMRTER, ISOFORM G"/>
    <property type="match status" value="1"/>
</dbReference>
<feature type="compositionally biased region" description="Basic and acidic residues" evidence="2">
    <location>
        <begin position="1140"/>
        <end position="1149"/>
    </location>
</feature>
<dbReference type="CDD" id="cd00167">
    <property type="entry name" value="SANT"/>
    <property type="match status" value="2"/>
</dbReference>
<feature type="coiled-coil region" evidence="1">
    <location>
        <begin position="595"/>
        <end position="710"/>
    </location>
</feature>
<feature type="compositionally biased region" description="Basic and acidic residues" evidence="2">
    <location>
        <begin position="118"/>
        <end position="132"/>
    </location>
</feature>
<dbReference type="PROSITE" id="PS51294">
    <property type="entry name" value="HTH_MYB"/>
    <property type="match status" value="1"/>
</dbReference>
<comment type="caution">
    <text evidence="6">The sequence shown here is derived from an EMBL/GenBank/DDBJ whole genome shotgun (WGS) entry which is preliminary data.</text>
</comment>
<feature type="region of interest" description="Disordered" evidence="2">
    <location>
        <begin position="892"/>
        <end position="914"/>
    </location>
</feature>
<feature type="domain" description="HTH myb-type" evidence="5">
    <location>
        <begin position="1200"/>
        <end position="1254"/>
    </location>
</feature>
<dbReference type="PROSITE" id="PS51293">
    <property type="entry name" value="SANT"/>
    <property type="match status" value="2"/>
</dbReference>
<proteinExistence type="predicted"/>
<feature type="region of interest" description="Disordered" evidence="2">
    <location>
        <begin position="1"/>
        <end position="132"/>
    </location>
</feature>
<evidence type="ECO:0000259" key="4">
    <source>
        <dbReference type="PROSITE" id="PS51293"/>
    </source>
</evidence>
<dbReference type="InterPro" id="IPR017884">
    <property type="entry name" value="SANT_dom"/>
</dbReference>
<feature type="compositionally biased region" description="Pro residues" evidence="2">
    <location>
        <begin position="337"/>
        <end position="347"/>
    </location>
</feature>
<feature type="domain" description="SANT" evidence="4">
    <location>
        <begin position="1203"/>
        <end position="1254"/>
    </location>
</feature>
<protein>
    <submittedName>
        <fullName evidence="6">Uncharacterized protein</fullName>
    </submittedName>
</protein>
<feature type="compositionally biased region" description="Polar residues" evidence="2">
    <location>
        <begin position="442"/>
        <end position="462"/>
    </location>
</feature>
<feature type="region of interest" description="Disordered" evidence="2">
    <location>
        <begin position="1561"/>
        <end position="1586"/>
    </location>
</feature>
<feature type="compositionally biased region" description="Polar residues" evidence="2">
    <location>
        <begin position="487"/>
        <end position="502"/>
    </location>
</feature>
<evidence type="ECO:0000259" key="3">
    <source>
        <dbReference type="PROSITE" id="PS50090"/>
    </source>
</evidence>
<dbReference type="GO" id="GO:0032991">
    <property type="term" value="C:protein-containing complex"/>
    <property type="evidence" value="ECO:0007669"/>
    <property type="project" value="UniProtKB-ARBA"/>
</dbReference>
<evidence type="ECO:0000313" key="7">
    <source>
        <dbReference type="Proteomes" id="UP001516023"/>
    </source>
</evidence>
<feature type="compositionally biased region" description="Polar residues" evidence="2">
    <location>
        <begin position="1293"/>
        <end position="1308"/>
    </location>
</feature>
<feature type="compositionally biased region" description="Basic and acidic residues" evidence="2">
    <location>
        <begin position="425"/>
        <end position="441"/>
    </location>
</feature>
<feature type="region of interest" description="Disordered" evidence="2">
    <location>
        <begin position="1280"/>
        <end position="1339"/>
    </location>
</feature>
<gene>
    <name evidence="6" type="ORF">HJC23_005280</name>
</gene>
<feature type="compositionally biased region" description="Basic and acidic residues" evidence="2">
    <location>
        <begin position="283"/>
        <end position="292"/>
    </location>
</feature>
<dbReference type="PROSITE" id="PS50090">
    <property type="entry name" value="MYB_LIKE"/>
    <property type="match status" value="1"/>
</dbReference>
<dbReference type="InterPro" id="IPR051571">
    <property type="entry name" value="N-CoR_corepressor"/>
</dbReference>
<feature type="compositionally biased region" description="Basic and acidic residues" evidence="2">
    <location>
        <begin position="1280"/>
        <end position="1292"/>
    </location>
</feature>
<evidence type="ECO:0000313" key="6">
    <source>
        <dbReference type="EMBL" id="KAL3782577.1"/>
    </source>
</evidence>
<dbReference type="SUPFAM" id="SSF46689">
    <property type="entry name" value="Homeodomain-like"/>
    <property type="match status" value="2"/>
</dbReference>
<dbReference type="Proteomes" id="UP001516023">
    <property type="component" value="Unassembled WGS sequence"/>
</dbReference>
<feature type="compositionally biased region" description="Polar residues" evidence="2">
    <location>
        <begin position="101"/>
        <end position="117"/>
    </location>
</feature>
<evidence type="ECO:0000259" key="5">
    <source>
        <dbReference type="PROSITE" id="PS51294"/>
    </source>
</evidence>
<dbReference type="GO" id="GO:0005654">
    <property type="term" value="C:nucleoplasm"/>
    <property type="evidence" value="ECO:0007669"/>
    <property type="project" value="UniProtKB-ARBA"/>
</dbReference>
<feature type="compositionally biased region" description="Polar residues" evidence="2">
    <location>
        <begin position="269"/>
        <end position="280"/>
    </location>
</feature>
<dbReference type="InterPro" id="IPR001005">
    <property type="entry name" value="SANT/Myb"/>
</dbReference>
<feature type="compositionally biased region" description="Low complexity" evidence="2">
    <location>
        <begin position="53"/>
        <end position="74"/>
    </location>
</feature>
<feature type="compositionally biased region" description="Basic and acidic residues" evidence="2">
    <location>
        <begin position="194"/>
        <end position="205"/>
    </location>
</feature>
<feature type="compositionally biased region" description="Polar residues" evidence="2">
    <location>
        <begin position="296"/>
        <end position="325"/>
    </location>
</feature>
<dbReference type="Gene3D" id="1.10.10.60">
    <property type="entry name" value="Homeodomain-like"/>
    <property type="match status" value="2"/>
</dbReference>
<feature type="domain" description="Myb-like" evidence="3">
    <location>
        <begin position="1200"/>
        <end position="1246"/>
    </location>
</feature>
<organism evidence="6 7">
    <name type="scientific">Cyclotella cryptica</name>
    <dbReference type="NCBI Taxonomy" id="29204"/>
    <lineage>
        <taxon>Eukaryota</taxon>
        <taxon>Sar</taxon>
        <taxon>Stramenopiles</taxon>
        <taxon>Ochrophyta</taxon>
        <taxon>Bacillariophyta</taxon>
        <taxon>Coscinodiscophyceae</taxon>
        <taxon>Thalassiosirophycidae</taxon>
        <taxon>Stephanodiscales</taxon>
        <taxon>Stephanodiscaceae</taxon>
        <taxon>Cyclotella</taxon>
    </lineage>
</organism>
<evidence type="ECO:0000256" key="2">
    <source>
        <dbReference type="SAM" id="MobiDB-lite"/>
    </source>
</evidence>
<dbReference type="GO" id="GO:0006355">
    <property type="term" value="P:regulation of DNA-templated transcription"/>
    <property type="evidence" value="ECO:0007669"/>
    <property type="project" value="UniProtKB-ARBA"/>
</dbReference>
<feature type="region of interest" description="Disordered" evidence="2">
    <location>
        <begin position="1139"/>
        <end position="1208"/>
    </location>
</feature>
<keyword evidence="1" id="KW-0175">Coiled coil</keyword>
<keyword evidence="7" id="KW-1185">Reference proteome</keyword>
<dbReference type="PANTHER" id="PTHR13992">
    <property type="entry name" value="NUCLEAR RECEPTOR CO-REPRESSOR RELATED NCOR"/>
    <property type="match status" value="1"/>
</dbReference>
<dbReference type="InterPro" id="IPR009057">
    <property type="entry name" value="Homeodomain-like_sf"/>
</dbReference>
<dbReference type="Pfam" id="PF00249">
    <property type="entry name" value="Myb_DNA-binding"/>
    <property type="match status" value="1"/>
</dbReference>
<reference evidence="6 7" key="1">
    <citation type="journal article" date="2020" name="G3 (Bethesda)">
        <title>Improved Reference Genome for Cyclotella cryptica CCMP332, a Model for Cell Wall Morphogenesis, Salinity Adaptation, and Lipid Production in Diatoms (Bacillariophyta).</title>
        <authorList>
            <person name="Roberts W.R."/>
            <person name="Downey K.M."/>
            <person name="Ruck E.C."/>
            <person name="Traller J.C."/>
            <person name="Alverson A.J."/>
        </authorList>
    </citation>
    <scope>NUCLEOTIDE SEQUENCE [LARGE SCALE GENOMIC DNA]</scope>
    <source>
        <strain evidence="6 7">CCMP332</strain>
    </source>
</reference>
<feature type="compositionally biased region" description="Polar residues" evidence="2">
    <location>
        <begin position="348"/>
        <end position="365"/>
    </location>
</feature>
<feature type="domain" description="SANT" evidence="4">
    <location>
        <begin position="985"/>
        <end position="1033"/>
    </location>
</feature>
<sequence length="1586" mass="177963">MDNNNGPHRSRDPRYSSTRTPLKHNPNTDDDAPPRDSRGYAGYSTHSHHRPSNRAPAASPSTSTTASFSYSSLAEPASGGRGSGSFGHYGQHRRDAGYRRGSTSATWDTSQHAATPSQKEHHQRERDKEREMMSIYGRGGEDALPSVVEEKKKYHNPCRFAGHDHDWRDCPNNFRNKGKHRGSGTGFGMSKYHGSGDYKTNKEGGESVSGISKSTSWGGGGGDYYGPASETSGGGSVNASDRGHDSSVVRGYSKPTEKTSHDLPLIGSRSKSFGAETTSRGAVVDRADRGFDVDNESLSGPADSQHSPVHASASSGERKWQQYNSRTDRNYYSPGPVSKPRPSPTPSVPSNNERGYSSMSFTPLSTGGPRRRSVQINPSIPHPPFNRSQSSDSGGMRDKREGEDAAADTSFYRRLAMANSSSSIENRDSMEGERVVADKKSNVQLQSSGHVPESSPNPNQTLRQEEESRAHPSVQEKTSKVCEGNEEVTTGCSQQSRTSSKVESMHEVTPTPLATPTKQLPNKEEEKSPSLTCAELGAAEKVAKAEEIVSKMNALMNKTPIKSTSAFKHATCESVVPLPTKNEILKCMAVIDGRIKIKDDDASSVKKQLKAIEQELILEEERLIKEEEEKRQSLIQGVASRRTERESSVQEKEGNLAKLVDRKKSSMEEERKDELLQFEKDCTHALKANAAKLNSEISLAENQVEEAELMIEEMDVPPPSSAQVDASPDFVDESDFVSTLDAPGKMTNLIASVLEDNQRIAAEAHQESLAAIPFFPKSQEDANATRNSPTSVVSNEEWSNRARKVTGLADALYTEPADVPMFHENNQTFLEIAPQIKECIRSKKQKLKKRWEDLANQYLVRQMIYNEETGVNTETSERGGFFSITGRIDESGDVTSSVRGNNPYRRPRRGVSPGDVVRSEYEQEQIIAELAAKEAMEKRIKEGGCALPHQRGVLENSLFASFSNGFLGNRVDDFVKDEEERRNINVWTDMEKCIFFDRFLHHPKDFRKISSFLRNKTTKDCIEFYYNSKKTIPYKHALKEFLQRKKRHGTVVGWDATIQAALSIGATIKPGESPEKPLRFNLPESDYSFRTHQFHPMRLEVFNNLESIALHTKHHEETSKKQKRSNWFILDASSRKYIKQNKDDKENHASKRKSITLQNAEKEETSLSTGQTEAAPKKVQRTADMEAVHPSQPAASEEKKAPVKSQKWKTEEKKLFFEAVEKFGHNWGQVSEYVGTRSMSQVKNYFYDNKKQASKKKDKAEKSIKSGSIAETTQETVIDTKKKNAKENDSSKIDNGTSSMPSDTSSQQKSEEDTRKSPRQNAAETDAHQSDVGICLPVSQKDDNTSAEEQYCQQLLLEQQNQHFIQQKMNLQMQQHHQHELLQQQQHQEMIQERLLHHQMQMMHDAQRLQEAQRIEDARQWHQEEIIRQQQEEMIRQQQHQQWAQFQQQIHRHNGNEWVDQQQIHNLQSLLALHREQSPMNPNNFSVHQANIVSRAGYHGGNGNGQPLELERILHSRMAAAAAAGIPQSSLEAAIALQGNDGQSQQQRAANLELLHRLAQQHQQQSDGHSYGGVNNGYPHFRQGGR</sequence>
<evidence type="ECO:0000256" key="1">
    <source>
        <dbReference type="SAM" id="Coils"/>
    </source>
</evidence>